<protein>
    <submittedName>
        <fullName evidence="1">Isocitrate lyase/phosphoenolpyruvate mutase family protein</fullName>
    </submittedName>
</protein>
<dbReference type="SUPFAM" id="SSF51621">
    <property type="entry name" value="Phosphoenolpyruvate/pyruvate domain"/>
    <property type="match status" value="1"/>
</dbReference>
<sequence length="282" mass="29193">MTSHQASVTKAEQFHKLHQAGPAPLILVNVWDAASAKVVQEAGATAIATSSSAISWSLGYRDGDHVPWGLAMAVLGRVVAATSLPVTADIETGYGRSDDELRATINAVLDAGAVGINIEDSGTEPLADIAEQSRRIALIRAAADERGIPLYINARTDTYLSGAYPDAAYEETLARAASYLQAGADGIFVPGVLDLHTLHQLSAGIAAPLNALGGLGAPSPMELHDAGVRRVSIGGNTAKAAYAKVARVATEVLGDGNWSCLAGTRSHDEMDALFAAGPKYVP</sequence>
<evidence type="ECO:0000313" key="2">
    <source>
        <dbReference type="Proteomes" id="UP001163293"/>
    </source>
</evidence>
<evidence type="ECO:0000313" key="1">
    <source>
        <dbReference type="EMBL" id="UYV97358.1"/>
    </source>
</evidence>
<dbReference type="Gene3D" id="3.20.20.60">
    <property type="entry name" value="Phosphoenolpyruvate-binding domains"/>
    <property type="match status" value="1"/>
</dbReference>
<dbReference type="Pfam" id="PF13714">
    <property type="entry name" value="PEP_mutase"/>
    <property type="match status" value="1"/>
</dbReference>
<dbReference type="CDD" id="cd00377">
    <property type="entry name" value="ICL_PEPM"/>
    <property type="match status" value="1"/>
</dbReference>
<name>A0AAX3EHD0_PAEUR</name>
<organism evidence="1 2">
    <name type="scientific">Paenarthrobacter ureafaciens</name>
    <dbReference type="NCBI Taxonomy" id="37931"/>
    <lineage>
        <taxon>Bacteria</taxon>
        <taxon>Bacillati</taxon>
        <taxon>Actinomycetota</taxon>
        <taxon>Actinomycetes</taxon>
        <taxon>Micrococcales</taxon>
        <taxon>Micrococcaceae</taxon>
        <taxon>Paenarthrobacter</taxon>
    </lineage>
</organism>
<dbReference type="AlphaFoldDB" id="A0AAX3EHD0"/>
<dbReference type="GO" id="GO:0016829">
    <property type="term" value="F:lyase activity"/>
    <property type="evidence" value="ECO:0007669"/>
    <property type="project" value="UniProtKB-KW"/>
</dbReference>
<keyword evidence="2" id="KW-1185">Reference proteome</keyword>
<dbReference type="RefSeq" id="WP_021473003.1">
    <property type="nucleotide sequence ID" value="NZ_BDMH01000014.1"/>
</dbReference>
<dbReference type="InterPro" id="IPR015813">
    <property type="entry name" value="Pyrv/PenolPyrv_kinase-like_dom"/>
</dbReference>
<dbReference type="EMBL" id="CP101185">
    <property type="protein sequence ID" value="UYV97358.1"/>
    <property type="molecule type" value="Genomic_DNA"/>
</dbReference>
<gene>
    <name evidence="1" type="ORF">NL394_20365</name>
</gene>
<keyword evidence="1" id="KW-0456">Lyase</keyword>
<dbReference type="InterPro" id="IPR040442">
    <property type="entry name" value="Pyrv_kinase-like_dom_sf"/>
</dbReference>
<dbReference type="PANTHER" id="PTHR42905">
    <property type="entry name" value="PHOSPHOENOLPYRUVATE CARBOXYLASE"/>
    <property type="match status" value="1"/>
</dbReference>
<dbReference type="GeneID" id="79883198"/>
<proteinExistence type="predicted"/>
<dbReference type="PANTHER" id="PTHR42905:SF16">
    <property type="entry name" value="CARBOXYPHOSPHONOENOLPYRUVATE PHOSPHONOMUTASE-LIKE PROTEIN (AFU_ORTHOLOGUE AFUA_5G07230)"/>
    <property type="match status" value="1"/>
</dbReference>
<dbReference type="InterPro" id="IPR039556">
    <property type="entry name" value="ICL/PEPM"/>
</dbReference>
<reference evidence="1" key="1">
    <citation type="submission" date="2022-07" db="EMBL/GenBank/DDBJ databases">
        <authorList>
            <person name="Wu T."/>
        </authorList>
    </citation>
    <scope>NUCLEOTIDE SEQUENCE</scope>
    <source>
        <strain evidence="1">SD-1</strain>
    </source>
</reference>
<dbReference type="Proteomes" id="UP001163293">
    <property type="component" value="Chromosome"/>
</dbReference>
<accession>A0AAX3EHD0</accession>